<accession>A0A094IUW5</accession>
<dbReference type="GO" id="GO:0019288">
    <property type="term" value="P:isopentenyl diphosphate biosynthetic process, methylerythritol 4-phosphate pathway"/>
    <property type="evidence" value="ECO:0007669"/>
    <property type="project" value="UniProtKB-UniRule"/>
</dbReference>
<protein>
    <recommendedName>
        <fullName evidence="3">2-C-methyl-D-erythritol 4-phosphate cytidylyltransferase</fullName>
        <ecNumber evidence="3">2.7.7.60</ecNumber>
    </recommendedName>
    <alternativeName>
        <fullName evidence="3">4-diphosphocytidyl-2C-methyl-D-erythritol synthase</fullName>
    </alternativeName>
    <alternativeName>
        <fullName evidence="3">MEP cytidylyltransferase</fullName>
        <shortName evidence="3">MCT</shortName>
    </alternativeName>
</protein>
<dbReference type="UniPathway" id="UPA00056">
    <property type="reaction ID" value="UER00093"/>
</dbReference>
<keyword evidence="3" id="KW-0414">Isoprene biosynthesis</keyword>
<evidence type="ECO:0000256" key="1">
    <source>
        <dbReference type="ARBA" id="ARBA00022679"/>
    </source>
</evidence>
<sequence>MTITNAVAAVVPAAGVGSRMQSEVPKQYLKLGDYTVLQWTLQALQQDPRIQHIFVATQATDPYFAELSLPSKVKLTRVDGGASRAASVAAGVQAAQAAGFTWVAVHDAARPCLSASELTAVIDAAVTDEVGAILALPVADTLKRSTDGRHIAQSVDRTQLWQALTPQVFRSADLLAGLQQLGTDHPALTDEASVFELLGKQPQLVLGRRQNLKITQPGDEHIAALLLQDNLTR</sequence>
<keyword evidence="1 3" id="KW-0808">Transferase</keyword>
<dbReference type="SUPFAM" id="SSF53448">
    <property type="entry name" value="Nucleotide-diphospho-sugar transferases"/>
    <property type="match status" value="1"/>
</dbReference>
<evidence type="ECO:0000256" key="3">
    <source>
        <dbReference type="HAMAP-Rule" id="MF_00108"/>
    </source>
</evidence>
<feature type="site" description="Transition state stabilizer" evidence="3">
    <location>
        <position position="19"/>
    </location>
</feature>
<evidence type="ECO:0000313" key="5">
    <source>
        <dbReference type="Proteomes" id="UP000053718"/>
    </source>
</evidence>
<dbReference type="CDD" id="cd02516">
    <property type="entry name" value="CDP-ME_synthetase"/>
    <property type="match status" value="1"/>
</dbReference>
<dbReference type="OrthoDB" id="9806837at2"/>
<dbReference type="EMBL" id="JPIN01000001">
    <property type="protein sequence ID" value="KFZ29634.1"/>
    <property type="molecule type" value="Genomic_DNA"/>
</dbReference>
<reference evidence="4 5" key="1">
    <citation type="submission" date="2014-06" db="EMBL/GenBank/DDBJ databases">
        <title>Draft genome sequence of Idiomarina sp. MCCC 1A10513.</title>
        <authorList>
            <person name="Du J."/>
            <person name="Lai Q."/>
            <person name="Shao Z."/>
        </authorList>
    </citation>
    <scope>NUCLEOTIDE SEQUENCE [LARGE SCALE GENOMIC DNA]</scope>
    <source>
        <strain evidence="4 5">MCCC 1A10513</strain>
    </source>
</reference>
<dbReference type="InterPro" id="IPR029044">
    <property type="entry name" value="Nucleotide-diphossugar_trans"/>
</dbReference>
<name>A0A094IUW5_9GAMM</name>
<comment type="catalytic activity">
    <reaction evidence="3">
        <text>2-C-methyl-D-erythritol 4-phosphate + CTP + H(+) = 4-CDP-2-C-methyl-D-erythritol + diphosphate</text>
        <dbReference type="Rhea" id="RHEA:13429"/>
        <dbReference type="ChEBI" id="CHEBI:15378"/>
        <dbReference type="ChEBI" id="CHEBI:33019"/>
        <dbReference type="ChEBI" id="CHEBI:37563"/>
        <dbReference type="ChEBI" id="CHEBI:57823"/>
        <dbReference type="ChEBI" id="CHEBI:58262"/>
        <dbReference type="EC" id="2.7.7.60"/>
    </reaction>
</comment>
<evidence type="ECO:0000313" key="4">
    <source>
        <dbReference type="EMBL" id="KFZ29634.1"/>
    </source>
</evidence>
<keyword evidence="5" id="KW-1185">Reference proteome</keyword>
<dbReference type="PANTHER" id="PTHR32125">
    <property type="entry name" value="2-C-METHYL-D-ERYTHRITOL 4-PHOSPHATE CYTIDYLYLTRANSFERASE, CHLOROPLASTIC"/>
    <property type="match status" value="1"/>
</dbReference>
<dbReference type="NCBIfam" id="TIGR00453">
    <property type="entry name" value="ispD"/>
    <property type="match status" value="1"/>
</dbReference>
<comment type="similarity">
    <text evidence="3">Belongs to the IspD/TarI cytidylyltransferase family. IspD subfamily.</text>
</comment>
<dbReference type="HAMAP" id="MF_00108">
    <property type="entry name" value="IspD"/>
    <property type="match status" value="1"/>
</dbReference>
<dbReference type="Proteomes" id="UP000053718">
    <property type="component" value="Unassembled WGS sequence"/>
</dbReference>
<feature type="site" description="Positions MEP for the nucleophilic attack" evidence="3">
    <location>
        <position position="213"/>
    </location>
</feature>
<dbReference type="EC" id="2.7.7.60" evidence="3"/>
<feature type="site" description="Transition state stabilizer" evidence="3">
    <location>
        <position position="26"/>
    </location>
</feature>
<dbReference type="RefSeq" id="WP_034729172.1">
    <property type="nucleotide sequence ID" value="NZ_JPIN01000001.1"/>
</dbReference>
<dbReference type="AlphaFoldDB" id="A0A094IUW5"/>
<proteinExistence type="inferred from homology"/>
<comment type="caution">
    <text evidence="4">The sequence shown here is derived from an EMBL/GenBank/DDBJ whole genome shotgun (WGS) entry which is preliminary data.</text>
</comment>
<dbReference type="FunFam" id="3.90.550.10:FF:000003">
    <property type="entry name" value="2-C-methyl-D-erythritol 4-phosphate cytidylyltransferase"/>
    <property type="match status" value="1"/>
</dbReference>
<comment type="function">
    <text evidence="3">Catalyzes the formation of 4-diphosphocytidyl-2-C-methyl-D-erythritol from CTP and 2-C-methyl-D-erythritol 4-phosphate (MEP).</text>
</comment>
<dbReference type="Pfam" id="PF01128">
    <property type="entry name" value="IspD"/>
    <property type="match status" value="1"/>
</dbReference>
<feature type="site" description="Positions MEP for the nucleophilic attack" evidence="3">
    <location>
        <position position="157"/>
    </location>
</feature>
<organism evidence="4 5">
    <name type="scientific">Pseudidiomarina atlantica</name>
    <dbReference type="NCBI Taxonomy" id="1517416"/>
    <lineage>
        <taxon>Bacteria</taxon>
        <taxon>Pseudomonadati</taxon>
        <taxon>Pseudomonadota</taxon>
        <taxon>Gammaproteobacteria</taxon>
        <taxon>Alteromonadales</taxon>
        <taxon>Idiomarinaceae</taxon>
        <taxon>Pseudidiomarina</taxon>
    </lineage>
</organism>
<dbReference type="InterPro" id="IPR001228">
    <property type="entry name" value="IspD"/>
</dbReference>
<dbReference type="GO" id="GO:0050518">
    <property type="term" value="F:2-C-methyl-D-erythritol 4-phosphate cytidylyltransferase activity"/>
    <property type="evidence" value="ECO:0007669"/>
    <property type="project" value="UniProtKB-UniRule"/>
</dbReference>
<keyword evidence="2 3" id="KW-0548">Nucleotidyltransferase</keyword>
<dbReference type="Gene3D" id="3.90.550.10">
    <property type="entry name" value="Spore Coat Polysaccharide Biosynthesis Protein SpsA, Chain A"/>
    <property type="match status" value="1"/>
</dbReference>
<comment type="pathway">
    <text evidence="3">Isoprenoid biosynthesis; isopentenyl diphosphate biosynthesis via DXP pathway; isopentenyl diphosphate from 1-deoxy-D-xylulose 5-phosphate: step 2/6.</text>
</comment>
<dbReference type="InterPro" id="IPR034683">
    <property type="entry name" value="IspD/TarI"/>
</dbReference>
<dbReference type="STRING" id="1517416.IDAT_00560"/>
<dbReference type="PANTHER" id="PTHR32125:SF4">
    <property type="entry name" value="2-C-METHYL-D-ERYTHRITOL 4-PHOSPHATE CYTIDYLYLTRANSFERASE, CHLOROPLASTIC"/>
    <property type="match status" value="1"/>
</dbReference>
<dbReference type="eggNOG" id="COG1211">
    <property type="taxonomic scope" value="Bacteria"/>
</dbReference>
<gene>
    <name evidence="3" type="primary">ispD</name>
    <name evidence="4" type="ORF">IDAT_00560</name>
</gene>
<dbReference type="InterPro" id="IPR050088">
    <property type="entry name" value="IspD/TarI_cytidylyltransf_bact"/>
</dbReference>
<evidence type="ECO:0000256" key="2">
    <source>
        <dbReference type="ARBA" id="ARBA00022695"/>
    </source>
</evidence>